<sequence>MSENSGRLHAGEMVSQSGIYRAHHRAHRMPHNVYVNAGTRLPVCQRCGHDVEFGLLMAGPALQTDYDFSELGDTAKSA</sequence>
<proteinExistence type="predicted"/>
<comment type="caution">
    <text evidence="1">The sequence shown here is derived from an EMBL/GenBank/DDBJ whole genome shotgun (WGS) entry which is preliminary data.</text>
</comment>
<protein>
    <submittedName>
        <fullName evidence="1">Uncharacterized protein</fullName>
    </submittedName>
</protein>
<accession>A0A932EQL3</accession>
<organism evidence="1 2">
    <name type="scientific">Candidatus Korobacter versatilis</name>
    <dbReference type="NCBI Taxonomy" id="658062"/>
    <lineage>
        <taxon>Bacteria</taxon>
        <taxon>Pseudomonadati</taxon>
        <taxon>Acidobacteriota</taxon>
        <taxon>Terriglobia</taxon>
        <taxon>Terriglobales</taxon>
        <taxon>Candidatus Korobacteraceae</taxon>
        <taxon>Candidatus Korobacter</taxon>
    </lineage>
</organism>
<dbReference type="Proteomes" id="UP000779809">
    <property type="component" value="Unassembled WGS sequence"/>
</dbReference>
<gene>
    <name evidence="1" type="ORF">HYX28_09500</name>
</gene>
<dbReference type="AlphaFoldDB" id="A0A932EQL3"/>
<reference evidence="1" key="1">
    <citation type="submission" date="2020-07" db="EMBL/GenBank/DDBJ databases">
        <title>Huge and variable diversity of episymbiotic CPR bacteria and DPANN archaea in groundwater ecosystems.</title>
        <authorList>
            <person name="He C.Y."/>
            <person name="Keren R."/>
            <person name="Whittaker M."/>
            <person name="Farag I.F."/>
            <person name="Doudna J."/>
            <person name="Cate J.H.D."/>
            <person name="Banfield J.F."/>
        </authorList>
    </citation>
    <scope>NUCLEOTIDE SEQUENCE</scope>
    <source>
        <strain evidence="1">NC_groundwater_580_Pr5_B-0.1um_64_19</strain>
    </source>
</reference>
<evidence type="ECO:0000313" key="1">
    <source>
        <dbReference type="EMBL" id="MBI2679003.1"/>
    </source>
</evidence>
<evidence type="ECO:0000313" key="2">
    <source>
        <dbReference type="Proteomes" id="UP000779809"/>
    </source>
</evidence>
<name>A0A932EQL3_9BACT</name>
<dbReference type="EMBL" id="JACPNR010000011">
    <property type="protein sequence ID" value="MBI2679003.1"/>
    <property type="molecule type" value="Genomic_DNA"/>
</dbReference>